<dbReference type="EC" id="4.3.2.3" evidence="6"/>
<name>A0A518CI95_9PLAN</name>
<accession>A0A518CI95</accession>
<keyword evidence="6" id="KW-0456">Lyase</keyword>
<feature type="chain" id="PRO_5021727199" evidence="3">
    <location>
        <begin position="25"/>
        <end position="281"/>
    </location>
</feature>
<gene>
    <name evidence="6" type="ORF">Pla110_05880</name>
</gene>
<dbReference type="KEGG" id="plon:Pla110_05880"/>
<dbReference type="Gene3D" id="2.30.30.370">
    <property type="entry name" value="FAH"/>
    <property type="match status" value="1"/>
</dbReference>
<dbReference type="RefSeq" id="WP_197440462.1">
    <property type="nucleotide sequence ID" value="NZ_CP036281.1"/>
</dbReference>
<dbReference type="EMBL" id="CP036281">
    <property type="protein sequence ID" value="QDU78884.1"/>
    <property type="molecule type" value="Genomic_DNA"/>
</dbReference>
<evidence type="ECO:0000256" key="3">
    <source>
        <dbReference type="SAM" id="SignalP"/>
    </source>
</evidence>
<evidence type="ECO:0000259" key="5">
    <source>
        <dbReference type="Pfam" id="PF10370"/>
    </source>
</evidence>
<reference evidence="6 7" key="1">
    <citation type="submission" date="2019-02" db="EMBL/GenBank/DDBJ databases">
        <title>Deep-cultivation of Planctomycetes and their phenomic and genomic characterization uncovers novel biology.</title>
        <authorList>
            <person name="Wiegand S."/>
            <person name="Jogler M."/>
            <person name="Boedeker C."/>
            <person name="Pinto D."/>
            <person name="Vollmers J."/>
            <person name="Rivas-Marin E."/>
            <person name="Kohn T."/>
            <person name="Peeters S.H."/>
            <person name="Heuer A."/>
            <person name="Rast P."/>
            <person name="Oberbeckmann S."/>
            <person name="Bunk B."/>
            <person name="Jeske O."/>
            <person name="Meyerdierks A."/>
            <person name="Storesund J.E."/>
            <person name="Kallscheuer N."/>
            <person name="Luecker S."/>
            <person name="Lage O.M."/>
            <person name="Pohl T."/>
            <person name="Merkel B.J."/>
            <person name="Hornburger P."/>
            <person name="Mueller R.-W."/>
            <person name="Bruemmer F."/>
            <person name="Labrenz M."/>
            <person name="Spormann A.M."/>
            <person name="Op den Camp H."/>
            <person name="Overmann J."/>
            <person name="Amann R."/>
            <person name="Jetten M.S.M."/>
            <person name="Mascher T."/>
            <person name="Medema M.H."/>
            <person name="Devos D.P."/>
            <person name="Kaster A.-K."/>
            <person name="Ovreas L."/>
            <person name="Rohde M."/>
            <person name="Galperin M.Y."/>
            <person name="Jogler C."/>
        </authorList>
    </citation>
    <scope>NUCLEOTIDE SEQUENCE [LARGE SCALE GENOMIC DNA]</scope>
    <source>
        <strain evidence="6 7">Pla110</strain>
    </source>
</reference>
<dbReference type="AlphaFoldDB" id="A0A518CI95"/>
<dbReference type="PANTHER" id="PTHR42796">
    <property type="entry name" value="FUMARYLACETOACETATE HYDROLASE DOMAIN-CONTAINING PROTEIN 2A-RELATED"/>
    <property type="match status" value="1"/>
</dbReference>
<evidence type="ECO:0000259" key="4">
    <source>
        <dbReference type="Pfam" id="PF01557"/>
    </source>
</evidence>
<dbReference type="GO" id="GO:0050385">
    <property type="term" value="F:ureidoglycolate lyase activity"/>
    <property type="evidence" value="ECO:0007669"/>
    <property type="project" value="UniProtKB-EC"/>
</dbReference>
<dbReference type="Pfam" id="PF10370">
    <property type="entry name" value="Rv2993c-like_N"/>
    <property type="match status" value="1"/>
</dbReference>
<sequence length="281" mass="31097" precursor="true">MSNPLTTLSLCTLLAITTMASLYAESETVQKIARFEYKGKVRYGLVKGESILAIEGDIFGEWKRSDYLMKLEDVKLLVPTEPKQIFAMAGNYKSHLDGEVPEQFKTPQPFLKAYSSLQRPDGEIQLPPESAPVHYEAEMVIVIGKEAKNVSKEDAKDYILGITCGNDVSARAWQKGDVQWWRAKASDTFSPCGPWIVTGLDYDDLLMTLKLNGKVVQEERTSLLLHDVASTVSFISQHTTLHPGDLIFTGTPGKTDVIKSGDVVEVEIEGVGVLRNTVVDE</sequence>
<feature type="domain" description="Rv2993c-like N-terminal" evidence="5">
    <location>
        <begin position="31"/>
        <end position="79"/>
    </location>
</feature>
<evidence type="ECO:0000313" key="7">
    <source>
        <dbReference type="Proteomes" id="UP000317178"/>
    </source>
</evidence>
<comment type="similarity">
    <text evidence="1">Belongs to the FAH family.</text>
</comment>
<keyword evidence="2" id="KW-0479">Metal-binding</keyword>
<feature type="domain" description="Fumarylacetoacetase-like C-terminal" evidence="4">
    <location>
        <begin position="85"/>
        <end position="279"/>
    </location>
</feature>
<dbReference type="SUPFAM" id="SSF56529">
    <property type="entry name" value="FAH"/>
    <property type="match status" value="1"/>
</dbReference>
<keyword evidence="7" id="KW-1185">Reference proteome</keyword>
<evidence type="ECO:0000256" key="1">
    <source>
        <dbReference type="ARBA" id="ARBA00010211"/>
    </source>
</evidence>
<dbReference type="Pfam" id="PF01557">
    <property type="entry name" value="FAA_hydrolase"/>
    <property type="match status" value="1"/>
</dbReference>
<dbReference type="InterPro" id="IPR051121">
    <property type="entry name" value="FAH"/>
</dbReference>
<dbReference type="Proteomes" id="UP000317178">
    <property type="component" value="Chromosome"/>
</dbReference>
<dbReference type="Gene3D" id="3.90.850.10">
    <property type="entry name" value="Fumarylacetoacetase-like, C-terminal domain"/>
    <property type="match status" value="1"/>
</dbReference>
<evidence type="ECO:0000313" key="6">
    <source>
        <dbReference type="EMBL" id="QDU78884.1"/>
    </source>
</evidence>
<keyword evidence="3" id="KW-0732">Signal</keyword>
<organism evidence="6 7">
    <name type="scientific">Polystyrenella longa</name>
    <dbReference type="NCBI Taxonomy" id="2528007"/>
    <lineage>
        <taxon>Bacteria</taxon>
        <taxon>Pseudomonadati</taxon>
        <taxon>Planctomycetota</taxon>
        <taxon>Planctomycetia</taxon>
        <taxon>Planctomycetales</taxon>
        <taxon>Planctomycetaceae</taxon>
        <taxon>Polystyrenella</taxon>
    </lineage>
</organism>
<dbReference type="InterPro" id="IPR036663">
    <property type="entry name" value="Fumarylacetoacetase_C_sf"/>
</dbReference>
<dbReference type="InterPro" id="IPR011234">
    <property type="entry name" value="Fumarylacetoacetase-like_C"/>
</dbReference>
<dbReference type="GO" id="GO:0044281">
    <property type="term" value="P:small molecule metabolic process"/>
    <property type="evidence" value="ECO:0007669"/>
    <property type="project" value="UniProtKB-ARBA"/>
</dbReference>
<dbReference type="GO" id="GO:0046872">
    <property type="term" value="F:metal ion binding"/>
    <property type="evidence" value="ECO:0007669"/>
    <property type="project" value="UniProtKB-KW"/>
</dbReference>
<evidence type="ECO:0000256" key="2">
    <source>
        <dbReference type="ARBA" id="ARBA00022723"/>
    </source>
</evidence>
<dbReference type="InterPro" id="IPR018833">
    <property type="entry name" value="Rv2993c-like_N"/>
</dbReference>
<dbReference type="PANTHER" id="PTHR42796:SF4">
    <property type="entry name" value="FUMARYLACETOACETATE HYDROLASE DOMAIN-CONTAINING PROTEIN 2A"/>
    <property type="match status" value="1"/>
</dbReference>
<protein>
    <submittedName>
        <fullName evidence="6">Ureidoglycolate lyase</fullName>
        <ecNumber evidence="6">4.3.2.3</ecNumber>
    </submittedName>
</protein>
<proteinExistence type="inferred from homology"/>
<feature type="signal peptide" evidence="3">
    <location>
        <begin position="1"/>
        <end position="24"/>
    </location>
</feature>